<evidence type="ECO:0000313" key="2">
    <source>
        <dbReference type="EMBL" id="KAJ1188038.1"/>
    </source>
</evidence>
<evidence type="ECO:0000256" key="1">
    <source>
        <dbReference type="SAM" id="MobiDB-lite"/>
    </source>
</evidence>
<proteinExistence type="predicted"/>
<evidence type="ECO:0000313" key="3">
    <source>
        <dbReference type="Proteomes" id="UP001066276"/>
    </source>
</evidence>
<organism evidence="2 3">
    <name type="scientific">Pleurodeles waltl</name>
    <name type="common">Iberian ribbed newt</name>
    <dbReference type="NCBI Taxonomy" id="8319"/>
    <lineage>
        <taxon>Eukaryota</taxon>
        <taxon>Metazoa</taxon>
        <taxon>Chordata</taxon>
        <taxon>Craniata</taxon>
        <taxon>Vertebrata</taxon>
        <taxon>Euteleostomi</taxon>
        <taxon>Amphibia</taxon>
        <taxon>Batrachia</taxon>
        <taxon>Caudata</taxon>
        <taxon>Salamandroidea</taxon>
        <taxon>Salamandridae</taxon>
        <taxon>Pleurodelinae</taxon>
        <taxon>Pleurodeles</taxon>
    </lineage>
</organism>
<dbReference type="EMBL" id="JANPWB010000005">
    <property type="protein sequence ID" value="KAJ1188038.1"/>
    <property type="molecule type" value="Genomic_DNA"/>
</dbReference>
<comment type="caution">
    <text evidence="2">The sequence shown here is derived from an EMBL/GenBank/DDBJ whole genome shotgun (WGS) entry which is preliminary data.</text>
</comment>
<name>A0AAV7UGS4_PLEWA</name>
<protein>
    <submittedName>
        <fullName evidence="2">Uncharacterized protein</fullName>
    </submittedName>
</protein>
<sequence>MEEQAVNHSWGDLWHDPGLPDLTTGRKRDSAARHTARSRSDYPKSRPQTSPRAENGTPQIENPPTA</sequence>
<keyword evidence="3" id="KW-1185">Reference proteome</keyword>
<feature type="region of interest" description="Disordered" evidence="1">
    <location>
        <begin position="1"/>
        <end position="66"/>
    </location>
</feature>
<feature type="compositionally biased region" description="Basic and acidic residues" evidence="1">
    <location>
        <begin position="24"/>
        <end position="44"/>
    </location>
</feature>
<reference evidence="2" key="1">
    <citation type="journal article" date="2022" name="bioRxiv">
        <title>Sequencing and chromosome-scale assembly of the giantPleurodeles waltlgenome.</title>
        <authorList>
            <person name="Brown T."/>
            <person name="Elewa A."/>
            <person name="Iarovenko S."/>
            <person name="Subramanian E."/>
            <person name="Araus A.J."/>
            <person name="Petzold A."/>
            <person name="Susuki M."/>
            <person name="Suzuki K.-i.T."/>
            <person name="Hayashi T."/>
            <person name="Toyoda A."/>
            <person name="Oliveira C."/>
            <person name="Osipova E."/>
            <person name="Leigh N.D."/>
            <person name="Simon A."/>
            <person name="Yun M.H."/>
        </authorList>
    </citation>
    <scope>NUCLEOTIDE SEQUENCE</scope>
    <source>
        <strain evidence="2">20211129_DDA</strain>
        <tissue evidence="2">Liver</tissue>
    </source>
</reference>
<dbReference type="AlphaFoldDB" id="A0AAV7UGS4"/>
<feature type="compositionally biased region" description="Polar residues" evidence="1">
    <location>
        <begin position="46"/>
        <end position="66"/>
    </location>
</feature>
<dbReference type="Proteomes" id="UP001066276">
    <property type="component" value="Chromosome 3_1"/>
</dbReference>
<gene>
    <name evidence="2" type="ORF">NDU88_004803</name>
</gene>
<accession>A0AAV7UGS4</accession>